<keyword evidence="4" id="KW-1185">Reference proteome</keyword>
<comment type="subcellular location">
    <subcellularLocation>
        <location evidence="1">Bacterial microcompartment</location>
    </subcellularLocation>
</comment>
<dbReference type="CDD" id="cd01614">
    <property type="entry name" value="EutN_CcmL"/>
    <property type="match status" value="1"/>
</dbReference>
<dbReference type="Gene3D" id="2.40.50.220">
    <property type="entry name" value="EutN/Ccml"/>
    <property type="match status" value="1"/>
</dbReference>
<gene>
    <name evidence="3" type="ORF">ACFL27_20065</name>
</gene>
<proteinExistence type="predicted"/>
<dbReference type="SUPFAM" id="SSF159133">
    <property type="entry name" value="EutN/CcmL-like"/>
    <property type="match status" value="1"/>
</dbReference>
<dbReference type="InterPro" id="IPR036677">
    <property type="entry name" value="EutN_CcmL_sf"/>
</dbReference>
<evidence type="ECO:0000256" key="1">
    <source>
        <dbReference type="ARBA" id="ARBA00024322"/>
    </source>
</evidence>
<accession>A0ABV6Z225</accession>
<sequence length="124" mass="13475">MLLGKVIGHLWATTKCEELHSLRLLLVEPLFSYQLDPDVGYVVAVDNLGAGAGETVIVVFGEPARHICGSSSLPLEAAILTIVDQVDFDSEACSLPLNKNQNILMTRINLNQTDLHQGRTSYNG</sequence>
<evidence type="ECO:0000313" key="4">
    <source>
        <dbReference type="Proteomes" id="UP001594351"/>
    </source>
</evidence>
<dbReference type="Proteomes" id="UP001594351">
    <property type="component" value="Unassembled WGS sequence"/>
</dbReference>
<protein>
    <submittedName>
        <fullName evidence="3">EutN/CcmL family microcompartment protein</fullName>
    </submittedName>
</protein>
<name>A0ABV6Z225_UNCC1</name>
<evidence type="ECO:0000313" key="3">
    <source>
        <dbReference type="EMBL" id="MFC1852499.1"/>
    </source>
</evidence>
<keyword evidence="2" id="KW-1283">Bacterial microcompartment</keyword>
<evidence type="ECO:0000256" key="2">
    <source>
        <dbReference type="ARBA" id="ARBA00024446"/>
    </source>
</evidence>
<comment type="caution">
    <text evidence="3">The sequence shown here is derived from an EMBL/GenBank/DDBJ whole genome shotgun (WGS) entry which is preliminary data.</text>
</comment>
<dbReference type="PROSITE" id="PS51932">
    <property type="entry name" value="BMV"/>
    <property type="match status" value="1"/>
</dbReference>
<organism evidence="3 4">
    <name type="scientific">candidate division CSSED10-310 bacterium</name>
    <dbReference type="NCBI Taxonomy" id="2855610"/>
    <lineage>
        <taxon>Bacteria</taxon>
        <taxon>Bacteria division CSSED10-310</taxon>
    </lineage>
</organism>
<dbReference type="InterPro" id="IPR004992">
    <property type="entry name" value="EutN_CcmL"/>
</dbReference>
<dbReference type="EMBL" id="JBHPBY010000320">
    <property type="protein sequence ID" value="MFC1852499.1"/>
    <property type="molecule type" value="Genomic_DNA"/>
</dbReference>
<dbReference type="Pfam" id="PF03319">
    <property type="entry name" value="EutN_CcmL"/>
    <property type="match status" value="1"/>
</dbReference>
<dbReference type="PANTHER" id="PTHR36539">
    <property type="entry name" value="ETHANOLAMINE UTILIZATION PROTEIN EUTN"/>
    <property type="match status" value="1"/>
</dbReference>
<reference evidence="3 4" key="1">
    <citation type="submission" date="2024-09" db="EMBL/GenBank/DDBJ databases">
        <title>Laminarin stimulates single cell rates of sulfate reduction while oxygen inhibits transcriptomic activity in coastal marine sediment.</title>
        <authorList>
            <person name="Lindsay M."/>
            <person name="Orcutt B."/>
            <person name="Emerson D."/>
            <person name="Stepanauskas R."/>
            <person name="D'Angelo T."/>
        </authorList>
    </citation>
    <scope>NUCLEOTIDE SEQUENCE [LARGE SCALE GENOMIC DNA]</scope>
    <source>
        <strain evidence="3">SAG AM-311-K15</strain>
    </source>
</reference>